<evidence type="ECO:0000313" key="3">
    <source>
        <dbReference type="EMBL" id="WWC69034.1"/>
    </source>
</evidence>
<evidence type="ECO:0000313" key="4">
    <source>
        <dbReference type="Proteomes" id="UP000094020"/>
    </source>
</evidence>
<feature type="compositionally biased region" description="Polar residues" evidence="1">
    <location>
        <begin position="340"/>
        <end position="353"/>
    </location>
</feature>
<dbReference type="Proteomes" id="UP000094020">
    <property type="component" value="Chromosome 3"/>
</dbReference>
<keyword evidence="4" id="KW-1185">Reference proteome</keyword>
<accession>A0A1B9I6Y8</accession>
<protein>
    <submittedName>
        <fullName evidence="2">Uncharacterized protein</fullName>
    </submittedName>
</protein>
<reference evidence="2" key="3">
    <citation type="submission" date="2016-07" db="EMBL/GenBank/DDBJ databases">
        <title>Evolution of pathogenesis and genome organization in the Tremellales.</title>
        <authorList>
            <person name="Cuomo C."/>
            <person name="Litvintseva A."/>
            <person name="Heitman J."/>
            <person name="Chen Y."/>
            <person name="Sun S."/>
            <person name="Springer D."/>
            <person name="Dromer F."/>
            <person name="Young S."/>
            <person name="Zeng Q."/>
            <person name="Chapman S."/>
            <person name="Gujja S."/>
            <person name="Saif S."/>
            <person name="Birren B."/>
        </authorList>
    </citation>
    <scope>NUCLEOTIDE SEQUENCE</scope>
    <source>
        <strain evidence="2">CBS 10737</strain>
    </source>
</reference>
<dbReference type="KEGG" id="kpin:30171692"/>
<sequence>MLNNTRIFDRLRKTTRSEASRDEDTDTRVALSYLYDFAQRQMRYAESIGREMNTSAAIKGKTVKIRKNPSRPENPTEARETFVSTFGRSGAQTLRRVEESIHKDPHNTKFDLTDNPFRTTLAKYFTQDSEAAQSGKEHLIEYVSFMRQFKPVTAKDYDQGEELAEDRDTIDEPTKWTKFRKSFTSTHNGMGKLGRDFLQNYERHIRSDKANFTILKDTTKAKEYLRKGKWKQFNAIETRLNENTDELGQYLVYLAKVEEKRKSNKIEDSEKLISEEGIPTQYEAAAPSVGETSTAKDAAGSTASSKKRPRETTPEANENYIAVRTLSSDQLEPAVPFTEATETAISSSPQANVADSAGEDESGTEEGVIVQDSEEEIDTHLSNEELERHRRLLFGV</sequence>
<dbReference type="EMBL" id="KI894009">
    <property type="protein sequence ID" value="OCF51256.1"/>
    <property type="molecule type" value="Genomic_DNA"/>
</dbReference>
<gene>
    <name evidence="2" type="ORF">I206_03323</name>
    <name evidence="3" type="ORF">I206_102970</name>
</gene>
<organism evidence="2">
    <name type="scientific">Kwoniella pini CBS 10737</name>
    <dbReference type="NCBI Taxonomy" id="1296096"/>
    <lineage>
        <taxon>Eukaryota</taxon>
        <taxon>Fungi</taxon>
        <taxon>Dikarya</taxon>
        <taxon>Basidiomycota</taxon>
        <taxon>Agaricomycotina</taxon>
        <taxon>Tremellomycetes</taxon>
        <taxon>Tremellales</taxon>
        <taxon>Cryptococcaceae</taxon>
        <taxon>Kwoniella</taxon>
    </lineage>
</organism>
<proteinExistence type="predicted"/>
<feature type="region of interest" description="Disordered" evidence="1">
    <location>
        <begin position="332"/>
        <end position="383"/>
    </location>
</feature>
<dbReference type="AlphaFoldDB" id="A0A1B9I6Y8"/>
<dbReference type="EMBL" id="CP144521">
    <property type="protein sequence ID" value="WWC69034.1"/>
    <property type="molecule type" value="Genomic_DNA"/>
</dbReference>
<reference evidence="2" key="1">
    <citation type="submission" date="2013-07" db="EMBL/GenBank/DDBJ databases">
        <title>The Genome Sequence of Cryptococcus pinus CBS10737.</title>
        <authorList>
            <consortium name="The Broad Institute Genome Sequencing Platform"/>
            <person name="Cuomo C."/>
            <person name="Litvintseva A."/>
            <person name="Chen Y."/>
            <person name="Heitman J."/>
            <person name="Sun S."/>
            <person name="Springer D."/>
            <person name="Dromer F."/>
            <person name="Young S.K."/>
            <person name="Zeng Q."/>
            <person name="Gargeya S."/>
            <person name="Fitzgerald M."/>
            <person name="Abouelleil A."/>
            <person name="Alvarado L."/>
            <person name="Berlin A.M."/>
            <person name="Chapman S.B."/>
            <person name="Dewar J."/>
            <person name="Goldberg J."/>
            <person name="Griggs A."/>
            <person name="Gujja S."/>
            <person name="Hansen M."/>
            <person name="Howarth C."/>
            <person name="Imamovic A."/>
            <person name="Larimer J."/>
            <person name="McCowan C."/>
            <person name="Murphy C."/>
            <person name="Pearson M."/>
            <person name="Priest M."/>
            <person name="Roberts A."/>
            <person name="Saif S."/>
            <person name="Shea T."/>
            <person name="Sykes S."/>
            <person name="Wortman J."/>
            <person name="Nusbaum C."/>
            <person name="Birren B."/>
        </authorList>
    </citation>
    <scope>NUCLEOTIDE SEQUENCE [LARGE SCALE GENOMIC DNA]</scope>
    <source>
        <strain evidence="2">CBS 10737</strain>
    </source>
</reference>
<feature type="region of interest" description="Disordered" evidence="1">
    <location>
        <begin position="285"/>
        <end position="319"/>
    </location>
</feature>
<evidence type="ECO:0000256" key="1">
    <source>
        <dbReference type="SAM" id="MobiDB-lite"/>
    </source>
</evidence>
<dbReference type="RefSeq" id="XP_019012475.1">
    <property type="nucleotide sequence ID" value="XM_019155072.1"/>
</dbReference>
<dbReference type="GeneID" id="30171692"/>
<name>A0A1B9I6Y8_9TREE</name>
<reference evidence="3" key="2">
    <citation type="submission" date="2013-07" db="EMBL/GenBank/DDBJ databases">
        <authorList>
            <consortium name="The Broad Institute Genome Sequencing Platform"/>
            <person name="Cuomo C."/>
            <person name="Litvintseva A."/>
            <person name="Chen Y."/>
            <person name="Heitman J."/>
            <person name="Sun S."/>
            <person name="Springer D."/>
            <person name="Dromer F."/>
            <person name="Young S.K."/>
            <person name="Zeng Q."/>
            <person name="Gargeya S."/>
            <person name="Fitzgerald M."/>
            <person name="Abouelleil A."/>
            <person name="Alvarado L."/>
            <person name="Berlin A.M."/>
            <person name="Chapman S.B."/>
            <person name="Dewar J."/>
            <person name="Goldberg J."/>
            <person name="Griggs A."/>
            <person name="Gujja S."/>
            <person name="Hansen M."/>
            <person name="Howarth C."/>
            <person name="Imamovic A."/>
            <person name="Larimer J."/>
            <person name="McCowan C."/>
            <person name="Murphy C."/>
            <person name="Pearson M."/>
            <person name="Priest M."/>
            <person name="Roberts A."/>
            <person name="Saif S."/>
            <person name="Shea T."/>
            <person name="Sykes S."/>
            <person name="Wortman J."/>
            <person name="Nusbaum C."/>
            <person name="Birren B."/>
        </authorList>
    </citation>
    <scope>NUCLEOTIDE SEQUENCE</scope>
    <source>
        <strain evidence="3">CBS 10737</strain>
    </source>
</reference>
<reference evidence="3" key="4">
    <citation type="submission" date="2024-02" db="EMBL/GenBank/DDBJ databases">
        <title>Comparative genomics of Cryptococcus and Kwoniella reveals pathogenesis evolution and contrasting modes of karyotype evolution via chromosome fusion or intercentromeric recombination.</title>
        <authorList>
            <person name="Coelho M.A."/>
            <person name="David-Palma M."/>
            <person name="Shea T."/>
            <person name="Bowers K."/>
            <person name="McGinley-Smith S."/>
            <person name="Mohammad A.W."/>
            <person name="Gnirke A."/>
            <person name="Yurkov A.M."/>
            <person name="Nowrousian M."/>
            <person name="Sun S."/>
            <person name="Cuomo C.A."/>
            <person name="Heitman J."/>
        </authorList>
    </citation>
    <scope>NUCLEOTIDE SEQUENCE</scope>
    <source>
        <strain evidence="3">CBS 10737</strain>
    </source>
</reference>
<evidence type="ECO:0000313" key="2">
    <source>
        <dbReference type="EMBL" id="OCF51256.1"/>
    </source>
</evidence>